<evidence type="ECO:0000313" key="4">
    <source>
        <dbReference type="Proteomes" id="UP001595923"/>
    </source>
</evidence>
<feature type="compositionally biased region" description="Gly residues" evidence="1">
    <location>
        <begin position="123"/>
        <end position="138"/>
    </location>
</feature>
<feature type="signal peptide" evidence="2">
    <location>
        <begin position="1"/>
        <end position="31"/>
    </location>
</feature>
<organism evidence="3 4">
    <name type="scientific">Nocardiopsis mangrovi</name>
    <dbReference type="NCBI Taxonomy" id="1179818"/>
    <lineage>
        <taxon>Bacteria</taxon>
        <taxon>Bacillati</taxon>
        <taxon>Actinomycetota</taxon>
        <taxon>Actinomycetes</taxon>
        <taxon>Streptosporangiales</taxon>
        <taxon>Nocardiopsidaceae</taxon>
        <taxon>Nocardiopsis</taxon>
    </lineage>
</organism>
<evidence type="ECO:0008006" key="5">
    <source>
        <dbReference type="Google" id="ProtNLM"/>
    </source>
</evidence>
<proteinExistence type="predicted"/>
<evidence type="ECO:0000256" key="2">
    <source>
        <dbReference type="SAM" id="SignalP"/>
    </source>
</evidence>
<sequence length="138" mass="14122">MTSDPPSRTPFRARGVPGRALGTALCTVALAALLAACGGTTTRVCGDYDLDDGRYIYTPDRGDYRLDNGRYEYVGCTTQRTGSGGWFFTTGGGSDNRNNTGTGNSGTGTTGGDRNTTGTFGTSDGGGNNRGGGPGWGK</sequence>
<keyword evidence="4" id="KW-1185">Reference proteome</keyword>
<feature type="compositionally biased region" description="Low complexity" evidence="1">
    <location>
        <begin position="112"/>
        <end position="122"/>
    </location>
</feature>
<evidence type="ECO:0000256" key="1">
    <source>
        <dbReference type="SAM" id="MobiDB-lite"/>
    </source>
</evidence>
<accession>A0ABV9E485</accession>
<feature type="chain" id="PRO_5046045590" description="Lipoprotein" evidence="2">
    <location>
        <begin position="32"/>
        <end position="138"/>
    </location>
</feature>
<feature type="region of interest" description="Disordered" evidence="1">
    <location>
        <begin position="87"/>
        <end position="138"/>
    </location>
</feature>
<dbReference type="RefSeq" id="WP_378579953.1">
    <property type="nucleotide sequence ID" value="NZ_JBHSFQ010000044.1"/>
</dbReference>
<keyword evidence="2" id="KW-0732">Signal</keyword>
<dbReference type="EMBL" id="JBHSFQ010000044">
    <property type="protein sequence ID" value="MFC4565712.1"/>
    <property type="molecule type" value="Genomic_DNA"/>
</dbReference>
<gene>
    <name evidence="3" type="ORF">ACFO4E_27960</name>
</gene>
<dbReference type="Proteomes" id="UP001595923">
    <property type="component" value="Unassembled WGS sequence"/>
</dbReference>
<reference evidence="4" key="1">
    <citation type="journal article" date="2019" name="Int. J. Syst. Evol. Microbiol.">
        <title>The Global Catalogue of Microorganisms (GCM) 10K type strain sequencing project: providing services to taxonomists for standard genome sequencing and annotation.</title>
        <authorList>
            <consortium name="The Broad Institute Genomics Platform"/>
            <consortium name="The Broad Institute Genome Sequencing Center for Infectious Disease"/>
            <person name="Wu L."/>
            <person name="Ma J."/>
        </authorList>
    </citation>
    <scope>NUCLEOTIDE SEQUENCE [LARGE SCALE GENOMIC DNA]</scope>
    <source>
        <strain evidence="4">XZYJ18</strain>
    </source>
</reference>
<protein>
    <recommendedName>
        <fullName evidence="5">Lipoprotein</fullName>
    </recommendedName>
</protein>
<evidence type="ECO:0000313" key="3">
    <source>
        <dbReference type="EMBL" id="MFC4565712.1"/>
    </source>
</evidence>
<name>A0ABV9E485_9ACTN</name>
<comment type="caution">
    <text evidence="3">The sequence shown here is derived from an EMBL/GenBank/DDBJ whole genome shotgun (WGS) entry which is preliminary data.</text>
</comment>